<dbReference type="EMBL" id="OZ035830">
    <property type="protein sequence ID" value="CAL1612759.1"/>
    <property type="molecule type" value="Genomic_DNA"/>
</dbReference>
<accession>A0AAV2MHJ8</accession>
<protein>
    <submittedName>
        <fullName evidence="1">Uncharacterized protein</fullName>
    </submittedName>
</protein>
<evidence type="ECO:0000313" key="2">
    <source>
        <dbReference type="Proteomes" id="UP001497482"/>
    </source>
</evidence>
<sequence>MKTSWTPRLICWERLVWERLLALQHQQAHQSSSLDYANGSTLRFIAYFPGRFLDRSKVPKEGIPQSLEEIISFGATLSHYGLRNAALKLNGLRARWPLVQSEGPCRRSGCSAPLALALTNPPGQS</sequence>
<dbReference type="AlphaFoldDB" id="A0AAV2MHJ8"/>
<proteinExistence type="predicted"/>
<reference evidence="1 2" key="1">
    <citation type="submission" date="2024-04" db="EMBL/GenBank/DDBJ databases">
        <authorList>
            <person name="Waldvogel A.-M."/>
            <person name="Schoenle A."/>
        </authorList>
    </citation>
    <scope>NUCLEOTIDE SEQUENCE [LARGE SCALE GENOMIC DNA]</scope>
</reference>
<dbReference type="Proteomes" id="UP001497482">
    <property type="component" value="Chromosome 8"/>
</dbReference>
<organism evidence="1 2">
    <name type="scientific">Knipowitschia caucasica</name>
    <name type="common">Caucasian dwarf goby</name>
    <name type="synonym">Pomatoschistus caucasicus</name>
    <dbReference type="NCBI Taxonomy" id="637954"/>
    <lineage>
        <taxon>Eukaryota</taxon>
        <taxon>Metazoa</taxon>
        <taxon>Chordata</taxon>
        <taxon>Craniata</taxon>
        <taxon>Vertebrata</taxon>
        <taxon>Euteleostomi</taxon>
        <taxon>Actinopterygii</taxon>
        <taxon>Neopterygii</taxon>
        <taxon>Teleostei</taxon>
        <taxon>Neoteleostei</taxon>
        <taxon>Acanthomorphata</taxon>
        <taxon>Gobiaria</taxon>
        <taxon>Gobiiformes</taxon>
        <taxon>Gobioidei</taxon>
        <taxon>Gobiidae</taxon>
        <taxon>Gobiinae</taxon>
        <taxon>Knipowitschia</taxon>
    </lineage>
</organism>
<evidence type="ECO:0000313" key="1">
    <source>
        <dbReference type="EMBL" id="CAL1612759.1"/>
    </source>
</evidence>
<name>A0AAV2MHJ8_KNICA</name>
<gene>
    <name evidence="1" type="ORF">KC01_LOCUS39054</name>
</gene>
<keyword evidence="2" id="KW-1185">Reference proteome</keyword>